<accession>A0ABY5WA49</accession>
<feature type="domain" description="Methyltransferase type 11" evidence="3">
    <location>
        <begin position="78"/>
        <end position="179"/>
    </location>
</feature>
<dbReference type="Gene3D" id="3.40.50.150">
    <property type="entry name" value="Vaccinia Virus protein VP39"/>
    <property type="match status" value="1"/>
</dbReference>
<dbReference type="Pfam" id="PF08241">
    <property type="entry name" value="Methyltransf_11"/>
    <property type="match status" value="1"/>
</dbReference>
<dbReference type="InterPro" id="IPR050447">
    <property type="entry name" value="Erg6_SMT_methyltransf"/>
</dbReference>
<evidence type="ECO:0000256" key="1">
    <source>
        <dbReference type="ARBA" id="ARBA00022679"/>
    </source>
</evidence>
<feature type="compositionally biased region" description="Basic and acidic residues" evidence="2">
    <location>
        <begin position="1"/>
        <end position="20"/>
    </location>
</feature>
<dbReference type="PANTHER" id="PTHR44068">
    <property type="entry name" value="ZGC:194242"/>
    <property type="match status" value="1"/>
</dbReference>
<reference evidence="4" key="1">
    <citation type="submission" date="2021-04" db="EMBL/GenBank/DDBJ databases">
        <authorList>
            <person name="Hartkoorn R.C."/>
            <person name="Beaudoing E."/>
            <person name="Hot D."/>
        </authorList>
    </citation>
    <scope>NUCLEOTIDE SEQUENCE</scope>
    <source>
        <strain evidence="4">NRRL B-16292</strain>
    </source>
</reference>
<protein>
    <submittedName>
        <fullName evidence="4">Methyltransferase domain-containing protein</fullName>
    </submittedName>
</protein>
<reference evidence="4" key="2">
    <citation type="submission" date="2022-09" db="EMBL/GenBank/DDBJ databases">
        <title>Biosynthetic gene clusters of Dactylosporangioum fulvum.</title>
        <authorList>
            <person name="Caradec T."/>
        </authorList>
    </citation>
    <scope>NUCLEOTIDE SEQUENCE</scope>
    <source>
        <strain evidence="4">NRRL B-16292</strain>
    </source>
</reference>
<sequence length="293" mass="32067">MTTETTHEPTHEAKVRRFYDDSDGGEGAGQAYTELMGDVWHHGARDAEENGKTVAEAALIMERRLMDLAGLEAGQRALDFGSGPGGATVQMALMTGAGFVGLSNTETLNQRARQRATAEGLDGQVAFLTIGDHDYRTLAAWPDQTFDAVTFFESVCHLPDKQAFFHAVFRVLKPGGRLIGLDWLQRSWGEYQTDEQIQTITGPVCELIRLAGLGTLDTYAAMMRTAGFDVTHAVDEFEGQLCWGSTPPEDRERWLTYDGPSGELFQDAKRALDAARGAGVFTVGWWAATRPSV</sequence>
<proteinExistence type="predicted"/>
<dbReference type="RefSeq" id="WP_259866608.1">
    <property type="nucleotide sequence ID" value="NZ_BAAAST010000015.1"/>
</dbReference>
<dbReference type="EMBL" id="CP073720">
    <property type="protein sequence ID" value="UWP86935.1"/>
    <property type="molecule type" value="Genomic_DNA"/>
</dbReference>
<dbReference type="InterPro" id="IPR029063">
    <property type="entry name" value="SAM-dependent_MTases_sf"/>
</dbReference>
<keyword evidence="5" id="KW-1185">Reference proteome</keyword>
<evidence type="ECO:0000313" key="5">
    <source>
        <dbReference type="Proteomes" id="UP001059617"/>
    </source>
</evidence>
<dbReference type="InterPro" id="IPR013216">
    <property type="entry name" value="Methyltransf_11"/>
</dbReference>
<name>A0ABY5WA49_9ACTN</name>
<gene>
    <name evidence="4" type="ORF">Dfulv_22900</name>
</gene>
<dbReference type="GO" id="GO:0032259">
    <property type="term" value="P:methylation"/>
    <property type="evidence" value="ECO:0007669"/>
    <property type="project" value="UniProtKB-KW"/>
</dbReference>
<evidence type="ECO:0000313" key="4">
    <source>
        <dbReference type="EMBL" id="UWP86935.1"/>
    </source>
</evidence>
<keyword evidence="1" id="KW-0808">Transferase</keyword>
<dbReference type="Proteomes" id="UP001059617">
    <property type="component" value="Chromosome"/>
</dbReference>
<dbReference type="GO" id="GO:0008168">
    <property type="term" value="F:methyltransferase activity"/>
    <property type="evidence" value="ECO:0007669"/>
    <property type="project" value="UniProtKB-KW"/>
</dbReference>
<evidence type="ECO:0000259" key="3">
    <source>
        <dbReference type="Pfam" id="PF08241"/>
    </source>
</evidence>
<feature type="region of interest" description="Disordered" evidence="2">
    <location>
        <begin position="1"/>
        <end position="26"/>
    </location>
</feature>
<dbReference type="PANTHER" id="PTHR44068:SF6">
    <property type="entry name" value="SAM-DEPENDENT METHYLTRANSFERASE ERG6_SMT-TYPE DOMAIN-CONTAINING PROTEIN"/>
    <property type="match status" value="1"/>
</dbReference>
<keyword evidence="4" id="KW-0489">Methyltransferase</keyword>
<evidence type="ECO:0000256" key="2">
    <source>
        <dbReference type="SAM" id="MobiDB-lite"/>
    </source>
</evidence>
<dbReference type="CDD" id="cd02440">
    <property type="entry name" value="AdoMet_MTases"/>
    <property type="match status" value="1"/>
</dbReference>
<dbReference type="SUPFAM" id="SSF53335">
    <property type="entry name" value="S-adenosyl-L-methionine-dependent methyltransferases"/>
    <property type="match status" value="1"/>
</dbReference>
<organism evidence="4 5">
    <name type="scientific">Dactylosporangium fulvum</name>
    <dbReference type="NCBI Taxonomy" id="53359"/>
    <lineage>
        <taxon>Bacteria</taxon>
        <taxon>Bacillati</taxon>
        <taxon>Actinomycetota</taxon>
        <taxon>Actinomycetes</taxon>
        <taxon>Micromonosporales</taxon>
        <taxon>Micromonosporaceae</taxon>
        <taxon>Dactylosporangium</taxon>
    </lineage>
</organism>